<dbReference type="EMBL" id="JBHSUS010000001">
    <property type="protein sequence ID" value="MFC6441291.1"/>
    <property type="molecule type" value="Genomic_DNA"/>
</dbReference>
<evidence type="ECO:0000256" key="1">
    <source>
        <dbReference type="PROSITE-ProRule" id="PRU00703"/>
    </source>
</evidence>
<dbReference type="InterPro" id="IPR046342">
    <property type="entry name" value="CBS_dom_sf"/>
</dbReference>
<keyword evidence="1" id="KW-0129">CBS domain</keyword>
<dbReference type="RefSeq" id="WP_131257941.1">
    <property type="nucleotide sequence ID" value="NZ_JBHSUS010000001.1"/>
</dbReference>
<keyword evidence="4" id="KW-1185">Reference proteome</keyword>
<evidence type="ECO:0000313" key="3">
    <source>
        <dbReference type="EMBL" id="MFC6441291.1"/>
    </source>
</evidence>
<dbReference type="Proteomes" id="UP001596364">
    <property type="component" value="Unassembled WGS sequence"/>
</dbReference>
<evidence type="ECO:0000313" key="4">
    <source>
        <dbReference type="Proteomes" id="UP001596364"/>
    </source>
</evidence>
<sequence>MYITKSLKPFIVQEPRMALAVSEGFSKHSPAWQAVMPYSTTQSMVLPHSLSALSARQILTSLGITACLVVDARQRVIGVVSQQILQSEQLLIRAHQLNQSADELDIEQVMQALPDVPCVDANELGRFRVENLVALLAECGSHYLLVVEPVTQAIRGLISATHISNVLDKPLEISRKASSFGEIMQAVPHPH</sequence>
<proteinExistence type="predicted"/>
<reference evidence="4" key="1">
    <citation type="journal article" date="2019" name="Int. J. Syst. Evol. Microbiol.">
        <title>The Global Catalogue of Microorganisms (GCM) 10K type strain sequencing project: providing services to taxonomists for standard genome sequencing and annotation.</title>
        <authorList>
            <consortium name="The Broad Institute Genomics Platform"/>
            <consortium name="The Broad Institute Genome Sequencing Center for Infectious Disease"/>
            <person name="Wu L."/>
            <person name="Ma J."/>
        </authorList>
    </citation>
    <scope>NUCLEOTIDE SEQUENCE [LARGE SCALE GENOMIC DNA]</scope>
    <source>
        <strain evidence="4">CGMCC 1.16031</strain>
    </source>
</reference>
<evidence type="ECO:0000259" key="2">
    <source>
        <dbReference type="PROSITE" id="PS51371"/>
    </source>
</evidence>
<dbReference type="SUPFAM" id="SSF54631">
    <property type="entry name" value="CBS-domain pair"/>
    <property type="match status" value="1"/>
</dbReference>
<dbReference type="PROSITE" id="PS51371">
    <property type="entry name" value="CBS"/>
    <property type="match status" value="1"/>
</dbReference>
<accession>A0ABW1XNC7</accession>
<dbReference type="Gene3D" id="3.10.580.10">
    <property type="entry name" value="CBS-domain"/>
    <property type="match status" value="1"/>
</dbReference>
<feature type="domain" description="CBS" evidence="2">
    <location>
        <begin position="112"/>
        <end position="173"/>
    </location>
</feature>
<gene>
    <name evidence="3" type="ORF">ACFP85_14150</name>
</gene>
<dbReference type="InterPro" id="IPR000644">
    <property type="entry name" value="CBS_dom"/>
</dbReference>
<organism evidence="3 4">
    <name type="scientific">Pseudobowmanella zhangzhouensis</name>
    <dbReference type="NCBI Taxonomy" id="1537679"/>
    <lineage>
        <taxon>Bacteria</taxon>
        <taxon>Pseudomonadati</taxon>
        <taxon>Pseudomonadota</taxon>
        <taxon>Gammaproteobacteria</taxon>
        <taxon>Alteromonadales</taxon>
        <taxon>Alteromonadaceae</taxon>
    </lineage>
</organism>
<protein>
    <recommendedName>
        <fullName evidence="2">CBS domain-containing protein</fullName>
    </recommendedName>
</protein>
<comment type="caution">
    <text evidence="3">The sequence shown here is derived from an EMBL/GenBank/DDBJ whole genome shotgun (WGS) entry which is preliminary data.</text>
</comment>
<name>A0ABW1XNC7_9ALTE</name>